<keyword evidence="1" id="KW-0812">Transmembrane</keyword>
<dbReference type="AlphaFoldDB" id="A0A1X7U1L8"/>
<dbReference type="InParanoid" id="A0A1X7U1L8"/>
<proteinExistence type="predicted"/>
<reference evidence="2" key="1">
    <citation type="submission" date="2017-05" db="UniProtKB">
        <authorList>
            <consortium name="EnsemblMetazoa"/>
        </authorList>
    </citation>
    <scope>IDENTIFICATION</scope>
</reference>
<keyword evidence="1" id="KW-0472">Membrane</keyword>
<evidence type="ECO:0000256" key="1">
    <source>
        <dbReference type="SAM" id="Phobius"/>
    </source>
</evidence>
<evidence type="ECO:0000313" key="2">
    <source>
        <dbReference type="EnsemblMetazoa" id="Aqu2.1.21624_001"/>
    </source>
</evidence>
<accession>A0A1X7U1L8</accession>
<organism evidence="2">
    <name type="scientific">Amphimedon queenslandica</name>
    <name type="common">Sponge</name>
    <dbReference type="NCBI Taxonomy" id="400682"/>
    <lineage>
        <taxon>Eukaryota</taxon>
        <taxon>Metazoa</taxon>
        <taxon>Porifera</taxon>
        <taxon>Demospongiae</taxon>
        <taxon>Heteroscleromorpha</taxon>
        <taxon>Haplosclerida</taxon>
        <taxon>Niphatidae</taxon>
        <taxon>Amphimedon</taxon>
    </lineage>
</organism>
<sequence>FLTLLFHQLLVLLLILAFQILLVMLLKAKVILLNNQTGIKFSSCLFGSFKQIFQASWYANCKRLEYLIEREAAFCFPCRFFGVSPNPVLVST</sequence>
<keyword evidence="1" id="KW-1133">Transmembrane helix</keyword>
<dbReference type="EnsemblMetazoa" id="Aqu2.1.21624_001">
    <property type="protein sequence ID" value="Aqu2.1.21624_001"/>
    <property type="gene ID" value="Aqu2.1.21624"/>
</dbReference>
<name>A0A1X7U1L8_AMPQE</name>
<feature type="transmembrane region" description="Helical" evidence="1">
    <location>
        <begin position="6"/>
        <end position="26"/>
    </location>
</feature>
<protein>
    <submittedName>
        <fullName evidence="2">Uncharacterized protein</fullName>
    </submittedName>
</protein>